<keyword evidence="2" id="KW-1185">Reference proteome</keyword>
<dbReference type="PANTHER" id="PTHR11012:SF30">
    <property type="entry name" value="PROTEIN KINASE-LIKE DOMAIN-CONTAINING"/>
    <property type="match status" value="1"/>
</dbReference>
<evidence type="ECO:0000313" key="1">
    <source>
        <dbReference type="EMBL" id="GAQ88928.1"/>
    </source>
</evidence>
<dbReference type="SUPFAM" id="SSF56112">
    <property type="entry name" value="Protein kinase-like (PK-like)"/>
    <property type="match status" value="1"/>
</dbReference>
<reference evidence="1 2" key="1">
    <citation type="journal article" date="2014" name="Nat. Commun.">
        <title>Klebsormidium flaccidum genome reveals primary factors for plant terrestrial adaptation.</title>
        <authorList>
            <person name="Hori K."/>
            <person name="Maruyama F."/>
            <person name="Fujisawa T."/>
            <person name="Togashi T."/>
            <person name="Yamamoto N."/>
            <person name="Seo M."/>
            <person name="Sato S."/>
            <person name="Yamada T."/>
            <person name="Mori H."/>
            <person name="Tajima N."/>
            <person name="Moriyama T."/>
            <person name="Ikeuchi M."/>
            <person name="Watanabe M."/>
            <person name="Wada H."/>
            <person name="Kobayashi K."/>
            <person name="Saito M."/>
            <person name="Masuda T."/>
            <person name="Sasaki-Sekimoto Y."/>
            <person name="Mashiguchi K."/>
            <person name="Awai K."/>
            <person name="Shimojima M."/>
            <person name="Masuda S."/>
            <person name="Iwai M."/>
            <person name="Nobusawa T."/>
            <person name="Narise T."/>
            <person name="Kondo S."/>
            <person name="Saito H."/>
            <person name="Sato R."/>
            <person name="Murakawa M."/>
            <person name="Ihara Y."/>
            <person name="Oshima-Yamada Y."/>
            <person name="Ohtaka K."/>
            <person name="Satoh M."/>
            <person name="Sonobe K."/>
            <person name="Ishii M."/>
            <person name="Ohtani R."/>
            <person name="Kanamori-Sato M."/>
            <person name="Honoki R."/>
            <person name="Miyazaki D."/>
            <person name="Mochizuki H."/>
            <person name="Umetsu J."/>
            <person name="Higashi K."/>
            <person name="Shibata D."/>
            <person name="Kamiya Y."/>
            <person name="Sato N."/>
            <person name="Nakamura Y."/>
            <person name="Tabata S."/>
            <person name="Ida S."/>
            <person name="Kurokawa K."/>
            <person name="Ohta H."/>
        </authorList>
    </citation>
    <scope>NUCLEOTIDE SEQUENCE [LARGE SCALE GENOMIC DNA]</scope>
    <source>
        <strain evidence="1 2">NIES-2285</strain>
    </source>
</reference>
<evidence type="ECO:0000313" key="2">
    <source>
        <dbReference type="Proteomes" id="UP000054558"/>
    </source>
</evidence>
<dbReference type="InterPro" id="IPR011009">
    <property type="entry name" value="Kinase-like_dom_sf"/>
</dbReference>
<protein>
    <submittedName>
        <fullName evidence="1">Uncharacterized protein</fullName>
    </submittedName>
</protein>
<dbReference type="Pfam" id="PF02958">
    <property type="entry name" value="EcKL"/>
    <property type="match status" value="1"/>
</dbReference>
<organism evidence="1 2">
    <name type="scientific">Klebsormidium nitens</name>
    <name type="common">Green alga</name>
    <name type="synonym">Ulothrix nitens</name>
    <dbReference type="NCBI Taxonomy" id="105231"/>
    <lineage>
        <taxon>Eukaryota</taxon>
        <taxon>Viridiplantae</taxon>
        <taxon>Streptophyta</taxon>
        <taxon>Klebsormidiophyceae</taxon>
        <taxon>Klebsormidiales</taxon>
        <taxon>Klebsormidiaceae</taxon>
        <taxon>Klebsormidium</taxon>
    </lineage>
</organism>
<proteinExistence type="predicted"/>
<dbReference type="Proteomes" id="UP000054558">
    <property type="component" value="Unassembled WGS sequence"/>
</dbReference>
<dbReference type="OMA" id="HAGEWAS"/>
<gene>
    <name evidence="1" type="ORF">KFL_004700100</name>
</gene>
<dbReference type="AlphaFoldDB" id="A0A1Y1ILD9"/>
<dbReference type="Gene3D" id="3.90.1200.10">
    <property type="match status" value="1"/>
</dbReference>
<dbReference type="PANTHER" id="PTHR11012">
    <property type="entry name" value="PROTEIN KINASE-LIKE DOMAIN-CONTAINING"/>
    <property type="match status" value="1"/>
</dbReference>
<dbReference type="EMBL" id="DF237419">
    <property type="protein sequence ID" value="GAQ88928.1"/>
    <property type="molecule type" value="Genomic_DNA"/>
</dbReference>
<accession>A0A1Y1ILD9</accession>
<sequence>MQWFRLPFPFVSSSTPNLEPNDFPALSPQAGSLCDGLDLGGQSALARVGHNLVAPFHQPFLQGPLSSTFTSLSSSRGFTSQSTNSSTFSRLSTIHASYSTQAAPQASFPSNIKEFSTSWLTDILRTSGAIGADSAVQSFSSEQVGEGVGLVSALYKLKVTYIGAPGTHAPSGLVAKFAHPSDEARAFAIRNGSYEREARFYQNFGTRPAATPATVNRHKVPIRTPEIYFCEYEPDTARLCILMQDVSDFEPLDQIKGATFDEALGVMQDIGRFHALCWNSPDLDTWRWLPQLHEPRFLAFDPQEYRTAWPRALKLFPGVIPDHLLSPLSQLPDAAPGLLERLGGSPRSLLHGDLRLDNVYIRRGKADADKAAPLAAGVTQEPNLLYIDFGDCCAGRGAHDVGYFLSQSLEPAVRREHEKKLLHAYWGALHGSDAEDVEGMQERLAGYDFEDLVEDYKFGVLYNFCLAVNMASLIEEGKGGERVRQLARTAIERAVKAIEDHNLGELVHKILSSSSQQ</sequence>
<dbReference type="InterPro" id="IPR004119">
    <property type="entry name" value="EcKL"/>
</dbReference>
<name>A0A1Y1ILD9_KLENI</name>